<dbReference type="AlphaFoldDB" id="A0A9W5VWN7"/>
<feature type="transmembrane region" description="Helical" evidence="1">
    <location>
        <begin position="25"/>
        <end position="51"/>
    </location>
</feature>
<proteinExistence type="predicted"/>
<comment type="caution">
    <text evidence="2">The sequence shown here is derived from an EMBL/GenBank/DDBJ whole genome shotgun (WGS) entry which is preliminary data.</text>
</comment>
<evidence type="ECO:0000313" key="2">
    <source>
        <dbReference type="EMBL" id="EPD31192.1"/>
    </source>
</evidence>
<evidence type="ECO:0008006" key="4">
    <source>
        <dbReference type="Google" id="ProtNLM"/>
    </source>
</evidence>
<sequence length="92" mass="10181">MSEHHHDHGPSAQEAATDSHLRKKLAIAFGLVFSIVLVQAIGAFMTGSLALSWSMLSTRWLILFPTAASFCHDRVSAQQSFLSCRCNTRYSQ</sequence>
<keyword evidence="3" id="KW-1185">Reference proteome</keyword>
<organism evidence="2 3">
    <name type="scientific">Gleimia europaea ACS-120-V-Col10b</name>
    <dbReference type="NCBI Taxonomy" id="883069"/>
    <lineage>
        <taxon>Bacteria</taxon>
        <taxon>Bacillati</taxon>
        <taxon>Actinomycetota</taxon>
        <taxon>Actinomycetes</taxon>
        <taxon>Actinomycetales</taxon>
        <taxon>Actinomycetaceae</taxon>
        <taxon>Gleimia</taxon>
    </lineage>
</organism>
<protein>
    <recommendedName>
        <fullName evidence="4">Cation diffusion facilitator family transporter</fullName>
    </recommendedName>
</protein>
<name>A0A9W5VWN7_9ACTO</name>
<evidence type="ECO:0000256" key="1">
    <source>
        <dbReference type="SAM" id="Phobius"/>
    </source>
</evidence>
<reference evidence="2 3" key="1">
    <citation type="submission" date="2013-05" db="EMBL/GenBank/DDBJ databases">
        <title>The Genome Sequence of Actinomyces europaeus ACS-120-V-COL10B.</title>
        <authorList>
            <consortium name="The Broad Institute Genomics Platform"/>
            <person name="Earl A."/>
            <person name="Ward D."/>
            <person name="Feldgarden M."/>
            <person name="Gevers D."/>
            <person name="Saerens B."/>
            <person name="Vaneechoutte M."/>
            <person name="Walker B."/>
            <person name="Young S."/>
            <person name="Zeng Q."/>
            <person name="Gargeya S."/>
            <person name="Fitzgerald M."/>
            <person name="Haas B."/>
            <person name="Abouelleil A."/>
            <person name="Allen A.W."/>
            <person name="Alvarado L."/>
            <person name="Arachchi H.M."/>
            <person name="Berlin A.M."/>
            <person name="Chapman S.B."/>
            <person name="Gainer-Dewar J."/>
            <person name="Goldberg J."/>
            <person name="Griggs A."/>
            <person name="Gujja S."/>
            <person name="Hansen M."/>
            <person name="Howarth C."/>
            <person name="Imamovic A."/>
            <person name="Ireland A."/>
            <person name="Larimer J."/>
            <person name="McCowan C."/>
            <person name="Murphy C."/>
            <person name="Pearson M."/>
            <person name="Poon T.W."/>
            <person name="Priest M."/>
            <person name="Roberts A."/>
            <person name="Saif S."/>
            <person name="Shea T."/>
            <person name="Sisk P."/>
            <person name="Sykes S."/>
            <person name="Wortman J."/>
            <person name="Nusbaum C."/>
            <person name="Birren B."/>
        </authorList>
    </citation>
    <scope>NUCLEOTIDE SEQUENCE [LARGE SCALE GENOMIC DNA]</scope>
    <source>
        <strain evidence="2 3">ACS-120-V-Col10b</strain>
    </source>
</reference>
<evidence type="ECO:0000313" key="3">
    <source>
        <dbReference type="Proteomes" id="UP000014387"/>
    </source>
</evidence>
<keyword evidence="1" id="KW-0472">Membrane</keyword>
<keyword evidence="1" id="KW-1133">Transmembrane helix</keyword>
<keyword evidence="1" id="KW-0812">Transmembrane</keyword>
<accession>A0A9W5VWN7</accession>
<gene>
    <name evidence="2" type="ORF">HMPREF9238_00957</name>
</gene>
<dbReference type="EMBL" id="AGWN01000001">
    <property type="protein sequence ID" value="EPD31192.1"/>
    <property type="molecule type" value="Genomic_DNA"/>
</dbReference>
<dbReference type="Proteomes" id="UP000014387">
    <property type="component" value="Unassembled WGS sequence"/>
</dbReference>